<dbReference type="EnsemblPlants" id="LPERR12G05460.1">
    <property type="protein sequence ID" value="LPERR12G05460.1"/>
    <property type="gene ID" value="LPERR12G05460"/>
</dbReference>
<proteinExistence type="predicted"/>
<keyword evidence="1" id="KW-0812">Transmembrane</keyword>
<keyword evidence="1" id="KW-0472">Membrane</keyword>
<reference evidence="2 3" key="1">
    <citation type="submission" date="2012-08" db="EMBL/GenBank/DDBJ databases">
        <title>Oryza genome evolution.</title>
        <authorList>
            <person name="Wing R.A."/>
        </authorList>
    </citation>
    <scope>NUCLEOTIDE SEQUENCE</scope>
</reference>
<dbReference type="Proteomes" id="UP000032180">
    <property type="component" value="Chromosome 12"/>
</dbReference>
<evidence type="ECO:0000256" key="1">
    <source>
        <dbReference type="SAM" id="Phobius"/>
    </source>
</evidence>
<dbReference type="HOGENOM" id="CLU_2625528_0_0_1"/>
<evidence type="ECO:0000313" key="2">
    <source>
        <dbReference type="EnsemblPlants" id="LPERR12G05460.1"/>
    </source>
</evidence>
<dbReference type="Gramene" id="LPERR12G05460.1">
    <property type="protein sequence ID" value="LPERR12G05460.1"/>
    <property type="gene ID" value="LPERR12G05460"/>
</dbReference>
<dbReference type="AlphaFoldDB" id="A0A0D9XXU8"/>
<accession>A0A0D9XXU8</accession>
<keyword evidence="3" id="KW-1185">Reference proteome</keyword>
<protein>
    <submittedName>
        <fullName evidence="2">Uncharacterized protein</fullName>
    </submittedName>
</protein>
<keyword evidence="1" id="KW-1133">Transmembrane helix</keyword>
<organism evidence="2 3">
    <name type="scientific">Leersia perrieri</name>
    <dbReference type="NCBI Taxonomy" id="77586"/>
    <lineage>
        <taxon>Eukaryota</taxon>
        <taxon>Viridiplantae</taxon>
        <taxon>Streptophyta</taxon>
        <taxon>Embryophyta</taxon>
        <taxon>Tracheophyta</taxon>
        <taxon>Spermatophyta</taxon>
        <taxon>Magnoliopsida</taxon>
        <taxon>Liliopsida</taxon>
        <taxon>Poales</taxon>
        <taxon>Poaceae</taxon>
        <taxon>BOP clade</taxon>
        <taxon>Oryzoideae</taxon>
        <taxon>Oryzeae</taxon>
        <taxon>Oryzinae</taxon>
        <taxon>Leersia</taxon>
    </lineage>
</organism>
<reference evidence="2" key="3">
    <citation type="submission" date="2015-04" db="UniProtKB">
        <authorList>
            <consortium name="EnsemblPlants"/>
        </authorList>
    </citation>
    <scope>IDENTIFICATION</scope>
</reference>
<name>A0A0D9XXU8_9ORYZ</name>
<feature type="transmembrane region" description="Helical" evidence="1">
    <location>
        <begin position="17"/>
        <end position="34"/>
    </location>
</feature>
<evidence type="ECO:0000313" key="3">
    <source>
        <dbReference type="Proteomes" id="UP000032180"/>
    </source>
</evidence>
<reference evidence="3" key="2">
    <citation type="submission" date="2013-12" db="EMBL/GenBank/DDBJ databases">
        <authorList>
            <person name="Yu Y."/>
            <person name="Lee S."/>
            <person name="de Baynast K."/>
            <person name="Wissotski M."/>
            <person name="Liu L."/>
            <person name="Talag J."/>
            <person name="Goicoechea J."/>
            <person name="Angelova A."/>
            <person name="Jetty R."/>
            <person name="Kudrna D."/>
            <person name="Golser W."/>
            <person name="Rivera L."/>
            <person name="Zhang J."/>
            <person name="Wing R."/>
        </authorList>
    </citation>
    <scope>NUCLEOTIDE SEQUENCE</scope>
</reference>
<sequence length="78" mass="8371">MAVAAGSKIVSCGGRPLVLLLILTLIVIPAMKGLHEEPIMAFARAFVEEHGAEITGRRLGQCTTRYPNSPLLCPPMKN</sequence>